<keyword evidence="5" id="KW-1003">Cell membrane</keyword>
<name>A0A0S2DGS7_LYSEN</name>
<dbReference type="InterPro" id="IPR003439">
    <property type="entry name" value="ABC_transporter-like_ATP-bd"/>
</dbReference>
<dbReference type="InterPro" id="IPR017871">
    <property type="entry name" value="ABC_transporter-like_CS"/>
</dbReference>
<dbReference type="InterPro" id="IPR027417">
    <property type="entry name" value="P-loop_NTPase"/>
</dbReference>
<dbReference type="Proteomes" id="UP000061569">
    <property type="component" value="Chromosome"/>
</dbReference>
<dbReference type="SMART" id="SM00382">
    <property type="entry name" value="AAA"/>
    <property type="match status" value="1"/>
</dbReference>
<dbReference type="STRING" id="69.GLE_2105"/>
<protein>
    <submittedName>
        <fullName evidence="10">ABC transporter, ATP-binding protein</fullName>
    </submittedName>
</protein>
<dbReference type="GO" id="GO:0005524">
    <property type="term" value="F:ATP binding"/>
    <property type="evidence" value="ECO:0007669"/>
    <property type="project" value="UniProtKB-KW"/>
</dbReference>
<dbReference type="EMBL" id="CP013140">
    <property type="protein sequence ID" value="ALN57455.1"/>
    <property type="molecule type" value="Genomic_DNA"/>
</dbReference>
<keyword evidence="7 10" id="KW-0067">ATP-binding</keyword>
<dbReference type="Gene3D" id="3.40.50.300">
    <property type="entry name" value="P-loop containing nucleotide triphosphate hydrolases"/>
    <property type="match status" value="1"/>
</dbReference>
<evidence type="ECO:0000313" key="10">
    <source>
        <dbReference type="EMBL" id="ALN57455.1"/>
    </source>
</evidence>
<comment type="similarity">
    <text evidence="2">Belongs to the ABC transporter superfamily.</text>
</comment>
<organism evidence="10 11">
    <name type="scientific">Lysobacter enzymogenes</name>
    <dbReference type="NCBI Taxonomy" id="69"/>
    <lineage>
        <taxon>Bacteria</taxon>
        <taxon>Pseudomonadati</taxon>
        <taxon>Pseudomonadota</taxon>
        <taxon>Gammaproteobacteria</taxon>
        <taxon>Lysobacterales</taxon>
        <taxon>Lysobacteraceae</taxon>
        <taxon>Lysobacter</taxon>
    </lineage>
</organism>
<comment type="subcellular location">
    <subcellularLocation>
        <location evidence="1">Cell membrane</location>
    </subcellularLocation>
</comment>
<dbReference type="OrthoDB" id="9775490at2"/>
<proteinExistence type="inferred from homology"/>
<dbReference type="InterPro" id="IPR003593">
    <property type="entry name" value="AAA+_ATPase"/>
</dbReference>
<dbReference type="AlphaFoldDB" id="A0A0S2DGS7"/>
<dbReference type="SUPFAM" id="SSF52540">
    <property type="entry name" value="P-loop containing nucleoside triphosphate hydrolases"/>
    <property type="match status" value="1"/>
</dbReference>
<dbReference type="PATRIC" id="fig|69.6.peg.2069"/>
<evidence type="ECO:0000256" key="3">
    <source>
        <dbReference type="ARBA" id="ARBA00022448"/>
    </source>
</evidence>
<evidence type="ECO:0000256" key="4">
    <source>
        <dbReference type="ARBA" id="ARBA00022458"/>
    </source>
</evidence>
<evidence type="ECO:0000256" key="7">
    <source>
        <dbReference type="ARBA" id="ARBA00022840"/>
    </source>
</evidence>
<evidence type="ECO:0000256" key="1">
    <source>
        <dbReference type="ARBA" id="ARBA00004236"/>
    </source>
</evidence>
<dbReference type="GO" id="GO:0016887">
    <property type="term" value="F:ATP hydrolysis activity"/>
    <property type="evidence" value="ECO:0007669"/>
    <property type="project" value="InterPro"/>
</dbReference>
<evidence type="ECO:0000256" key="6">
    <source>
        <dbReference type="ARBA" id="ARBA00022741"/>
    </source>
</evidence>
<keyword evidence="3" id="KW-0813">Transport</keyword>
<accession>A0A0S2DGS7</accession>
<gene>
    <name evidence="10" type="ORF">GLE_2105</name>
</gene>
<keyword evidence="8" id="KW-1278">Translocase</keyword>
<sequence>MIHSLEVHDVRKSYGDFQAVKGMSFKVRQGSCFGILGPNGAGKTTLLGMIEGIVPISSGSINLLGMDVATQIRKIQPRIGVQLQQNNYFQFLSVAQLLKFYQQLRRAGGPPRKGQSIEWLLQRLGLSDKLKFKVDELSGGQKQRLSIAIALLEDPDVIFLDEPTSALDPHSRHLTWEFIEQLKQDPNKTVILTTHYMEEAERLCDEIMIMNDGRVIAQGNPAELVSGMQARQAIQFQFAKGQFKLEYVQDLADATDLHWDDQTDRLRVTTREVAQTMRSILERSQSQRIDVINFDIDRPSLEDVFLSHTAKDPRE</sequence>
<dbReference type="PANTHER" id="PTHR42711">
    <property type="entry name" value="ABC TRANSPORTER ATP-BINDING PROTEIN"/>
    <property type="match status" value="1"/>
</dbReference>
<keyword evidence="6" id="KW-0547">Nucleotide-binding</keyword>
<keyword evidence="4" id="KW-0536">Nodulation</keyword>
<dbReference type="FunFam" id="3.40.50.300:FF:000589">
    <property type="entry name" value="ABC transporter, ATP-binding subunit"/>
    <property type="match status" value="1"/>
</dbReference>
<dbReference type="PROSITE" id="PS00211">
    <property type="entry name" value="ABC_TRANSPORTER_1"/>
    <property type="match status" value="1"/>
</dbReference>
<evidence type="ECO:0000313" key="11">
    <source>
        <dbReference type="Proteomes" id="UP000061569"/>
    </source>
</evidence>
<keyword evidence="9" id="KW-0472">Membrane</keyword>
<reference evidence="10 11" key="1">
    <citation type="submission" date="2015-11" db="EMBL/GenBank/DDBJ databases">
        <title>Genome sequences of Lysobacter enzymogenes strain C3 and Lysobacter antibioticus ATCC 29479.</title>
        <authorList>
            <person name="Kobayashi D.Y."/>
        </authorList>
    </citation>
    <scope>NUCLEOTIDE SEQUENCE [LARGE SCALE GENOMIC DNA]</scope>
    <source>
        <strain evidence="10 11">C3</strain>
    </source>
</reference>
<evidence type="ECO:0000256" key="5">
    <source>
        <dbReference type="ARBA" id="ARBA00022475"/>
    </source>
</evidence>
<dbReference type="KEGG" id="lez:GLE_2105"/>
<dbReference type="CDD" id="cd03263">
    <property type="entry name" value="ABC_subfamily_A"/>
    <property type="match status" value="1"/>
</dbReference>
<evidence type="ECO:0000256" key="2">
    <source>
        <dbReference type="ARBA" id="ARBA00005417"/>
    </source>
</evidence>
<evidence type="ECO:0000256" key="9">
    <source>
        <dbReference type="ARBA" id="ARBA00023136"/>
    </source>
</evidence>
<evidence type="ECO:0000256" key="8">
    <source>
        <dbReference type="ARBA" id="ARBA00022967"/>
    </source>
</evidence>
<dbReference type="Pfam" id="PF00005">
    <property type="entry name" value="ABC_tran"/>
    <property type="match status" value="1"/>
</dbReference>
<dbReference type="InterPro" id="IPR050763">
    <property type="entry name" value="ABC_transporter_ATP-binding"/>
</dbReference>
<dbReference type="GO" id="GO:0005886">
    <property type="term" value="C:plasma membrane"/>
    <property type="evidence" value="ECO:0007669"/>
    <property type="project" value="UniProtKB-SubCell"/>
</dbReference>
<dbReference type="PROSITE" id="PS50893">
    <property type="entry name" value="ABC_TRANSPORTER_2"/>
    <property type="match status" value="1"/>
</dbReference>
<dbReference type="PANTHER" id="PTHR42711:SF5">
    <property type="entry name" value="ABC TRANSPORTER ATP-BINDING PROTEIN NATA"/>
    <property type="match status" value="1"/>
</dbReference>